<dbReference type="InterPro" id="IPR001633">
    <property type="entry name" value="EAL_dom"/>
</dbReference>
<reference evidence="2" key="1">
    <citation type="submission" date="2010-10" db="EMBL/GenBank/DDBJ databases">
        <title>Complete sequence of chromosome of Geobacillus sp. Y4.1MC1.</title>
        <authorList>
            <consortium name="US DOE Joint Genome Institute"/>
            <person name="Lucas S."/>
            <person name="Copeland A."/>
            <person name="Lapidus A."/>
            <person name="Cheng J.-F."/>
            <person name="Bruce D."/>
            <person name="Goodwin L."/>
            <person name="Pitluck S."/>
            <person name="Chertkov O."/>
            <person name="Zhang X."/>
            <person name="Detter J.C."/>
            <person name="Han C."/>
            <person name="Tapia R."/>
            <person name="Land M."/>
            <person name="Hauser L."/>
            <person name="Jeffries C."/>
            <person name="Kyrpides N."/>
            <person name="Ivanova N."/>
            <person name="Ovchinnikova G."/>
            <person name="Brumm P."/>
            <person name="Mead D."/>
            <person name="Woyke T."/>
        </authorList>
    </citation>
    <scope>NUCLEOTIDE SEQUENCE [LARGE SCALE GENOMIC DNA]</scope>
    <source>
        <strain evidence="2">Y4.1MC1</strain>
    </source>
</reference>
<sequence length="241" mass="28375">MNVYYMKEWEKEEQPFYHVYQPLWNLEAWDILGYEALIRVANGNIENVESLFQEARKAGHLYEFDTASIKNAVSHFLFSRLNKELLFLNIYPSTILHDRFKYFLDELTSQFPEINGRIVFELNEAKEEDEIWKVAELNEKIQMIKSYGFYIAVDDVGKGASTFQKIIEFQPNYIKLDRYFAKDLAFNEEKQQIVTLLANYCRNKMVLILEGIEKEVDLAQARLLQVPAAQGYLLGKPQKFL</sequence>
<dbReference type="PANTHER" id="PTHR33121">
    <property type="entry name" value="CYCLIC DI-GMP PHOSPHODIESTERASE PDEF"/>
    <property type="match status" value="1"/>
</dbReference>
<dbReference type="SMART" id="SM00052">
    <property type="entry name" value="EAL"/>
    <property type="match status" value="1"/>
</dbReference>
<evidence type="ECO:0000259" key="1">
    <source>
        <dbReference type="PROSITE" id="PS50883"/>
    </source>
</evidence>
<dbReference type="InterPro" id="IPR050706">
    <property type="entry name" value="Cyclic-di-GMP_PDE-like"/>
</dbReference>
<dbReference type="AlphaFoldDB" id="A0A7U3YEM3"/>
<protein>
    <submittedName>
        <fullName evidence="2">Diguanylate phosphodiesterase</fullName>
    </submittedName>
</protein>
<dbReference type="Gene3D" id="3.20.20.450">
    <property type="entry name" value="EAL domain"/>
    <property type="match status" value="1"/>
</dbReference>
<gene>
    <name evidence="2" type="ORF">GY4MC1_1549</name>
</gene>
<proteinExistence type="predicted"/>
<dbReference type="InterPro" id="IPR035919">
    <property type="entry name" value="EAL_sf"/>
</dbReference>
<dbReference type="PROSITE" id="PS50883">
    <property type="entry name" value="EAL"/>
    <property type="match status" value="1"/>
</dbReference>
<dbReference type="GO" id="GO:0071111">
    <property type="term" value="F:cyclic-guanylate-specific phosphodiesterase activity"/>
    <property type="evidence" value="ECO:0007669"/>
    <property type="project" value="InterPro"/>
</dbReference>
<feature type="domain" description="EAL" evidence="1">
    <location>
        <begin position="1"/>
        <end position="241"/>
    </location>
</feature>
<dbReference type="PANTHER" id="PTHR33121:SF76">
    <property type="entry name" value="SIGNALING PROTEIN"/>
    <property type="match status" value="1"/>
</dbReference>
<dbReference type="SUPFAM" id="SSF141868">
    <property type="entry name" value="EAL domain-like"/>
    <property type="match status" value="1"/>
</dbReference>
<dbReference type="CDD" id="cd01948">
    <property type="entry name" value="EAL"/>
    <property type="match status" value="1"/>
</dbReference>
<organism evidence="2">
    <name type="scientific">Geobacillus sp. (strain Y4.1MC1)</name>
    <dbReference type="NCBI Taxonomy" id="581103"/>
    <lineage>
        <taxon>Bacteria</taxon>
        <taxon>Bacillati</taxon>
        <taxon>Bacillota</taxon>
        <taxon>Bacilli</taxon>
        <taxon>Bacillales</taxon>
        <taxon>Anoxybacillaceae</taxon>
        <taxon>Geobacillus</taxon>
    </lineage>
</organism>
<evidence type="ECO:0000313" key="2">
    <source>
        <dbReference type="EMBL" id="ADP74328.1"/>
    </source>
</evidence>
<dbReference type="KEGG" id="gmc:GY4MC1_1549"/>
<accession>A0A7U3YEM3</accession>
<dbReference type="Pfam" id="PF00563">
    <property type="entry name" value="EAL"/>
    <property type="match status" value="1"/>
</dbReference>
<dbReference type="EMBL" id="CP002293">
    <property type="protein sequence ID" value="ADP74328.1"/>
    <property type="molecule type" value="Genomic_DNA"/>
</dbReference>
<name>A0A7U3YEM3_GEOS0</name>